<reference evidence="2 3" key="1">
    <citation type="submission" date="2018-11" db="EMBL/GenBank/DDBJ databases">
        <authorList>
            <consortium name="Pathogen Informatics"/>
        </authorList>
    </citation>
    <scope>NUCLEOTIDE SEQUENCE [LARGE SCALE GENOMIC DNA]</scope>
</reference>
<keyword evidence="1" id="KW-0812">Transmembrane</keyword>
<protein>
    <submittedName>
        <fullName evidence="2">Uncharacterized protein</fullName>
    </submittedName>
</protein>
<sequence>MDAQVQVEKLIWNVFSLIRMTVFGMNLTIFLVIVLLLIYTNAAAVEEFAPDYESASSFRVKRQWGYGGWGWGWRRPWRYYGWGYPMMYGWG</sequence>
<dbReference type="AlphaFoldDB" id="A0A3P7KN39"/>
<evidence type="ECO:0000256" key="1">
    <source>
        <dbReference type="SAM" id="Phobius"/>
    </source>
</evidence>
<organism evidence="2 3">
    <name type="scientific">Strongylus vulgaris</name>
    <name type="common">Blood worm</name>
    <dbReference type="NCBI Taxonomy" id="40348"/>
    <lineage>
        <taxon>Eukaryota</taxon>
        <taxon>Metazoa</taxon>
        <taxon>Ecdysozoa</taxon>
        <taxon>Nematoda</taxon>
        <taxon>Chromadorea</taxon>
        <taxon>Rhabditida</taxon>
        <taxon>Rhabditina</taxon>
        <taxon>Rhabditomorpha</taxon>
        <taxon>Strongyloidea</taxon>
        <taxon>Strongylidae</taxon>
        <taxon>Strongylus</taxon>
    </lineage>
</organism>
<evidence type="ECO:0000313" key="3">
    <source>
        <dbReference type="Proteomes" id="UP000270094"/>
    </source>
</evidence>
<evidence type="ECO:0000313" key="2">
    <source>
        <dbReference type="EMBL" id="VDM68812.1"/>
    </source>
</evidence>
<keyword evidence="1" id="KW-0472">Membrane</keyword>
<feature type="transmembrane region" description="Helical" evidence="1">
    <location>
        <begin position="20"/>
        <end position="39"/>
    </location>
</feature>
<dbReference type="Proteomes" id="UP000270094">
    <property type="component" value="Unassembled WGS sequence"/>
</dbReference>
<keyword evidence="1" id="KW-1133">Transmembrane helix</keyword>
<proteinExistence type="predicted"/>
<keyword evidence="3" id="KW-1185">Reference proteome</keyword>
<dbReference type="EMBL" id="UYYB01010063">
    <property type="protein sequence ID" value="VDM68812.1"/>
    <property type="molecule type" value="Genomic_DNA"/>
</dbReference>
<name>A0A3P7KN39_STRVU</name>
<gene>
    <name evidence="2" type="ORF">SVUK_LOCUS3810</name>
</gene>
<accession>A0A3P7KN39</accession>